<evidence type="ECO:0000313" key="6">
    <source>
        <dbReference type="Proteomes" id="UP001298424"/>
    </source>
</evidence>
<evidence type="ECO:0000313" key="5">
    <source>
        <dbReference type="EMBL" id="MCG6504973.1"/>
    </source>
</evidence>
<name>A0ABS9NQA0_9NEIS</name>
<keyword evidence="6" id="KW-1185">Reference proteome</keyword>
<keyword evidence="5" id="KW-0540">Nuclease</keyword>
<feature type="domain" description="Type I restriction modification DNA specificity" evidence="4">
    <location>
        <begin position="2"/>
        <end position="134"/>
    </location>
</feature>
<comment type="similarity">
    <text evidence="1">Belongs to the type-I restriction system S methylase family.</text>
</comment>
<evidence type="ECO:0000259" key="4">
    <source>
        <dbReference type="Pfam" id="PF01420"/>
    </source>
</evidence>
<keyword evidence="2" id="KW-0680">Restriction system</keyword>
<feature type="non-terminal residue" evidence="5">
    <location>
        <position position="134"/>
    </location>
</feature>
<dbReference type="Pfam" id="PF01420">
    <property type="entry name" value="Methylase_S"/>
    <property type="match status" value="1"/>
</dbReference>
<dbReference type="EMBL" id="JAKOOW010000055">
    <property type="protein sequence ID" value="MCG6504973.1"/>
    <property type="molecule type" value="Genomic_DNA"/>
</dbReference>
<protein>
    <submittedName>
        <fullName evidence="5">Restriction endonuclease subunit S</fullName>
        <ecNumber evidence="5">3.1.21.-</ecNumber>
    </submittedName>
</protein>
<dbReference type="InterPro" id="IPR000055">
    <property type="entry name" value="Restrct_endonuc_typeI_TRD"/>
</dbReference>
<dbReference type="GO" id="GO:0016787">
    <property type="term" value="F:hydrolase activity"/>
    <property type="evidence" value="ECO:0007669"/>
    <property type="project" value="UniProtKB-KW"/>
</dbReference>
<dbReference type="EC" id="3.1.21.-" evidence="5"/>
<proteinExistence type="inferred from homology"/>
<keyword evidence="3" id="KW-0238">DNA-binding</keyword>
<accession>A0ABS9NQA0</accession>
<dbReference type="Proteomes" id="UP001298424">
    <property type="component" value="Unassembled WGS sequence"/>
</dbReference>
<dbReference type="RefSeq" id="WP_238748540.1">
    <property type="nucleotide sequence ID" value="NZ_JAKOOW010000055.1"/>
</dbReference>
<evidence type="ECO:0000256" key="1">
    <source>
        <dbReference type="ARBA" id="ARBA00010923"/>
    </source>
</evidence>
<keyword evidence="5" id="KW-0255">Endonuclease</keyword>
<dbReference type="InterPro" id="IPR044946">
    <property type="entry name" value="Restrct_endonuc_typeI_TRD_sf"/>
</dbReference>
<sequence length="134" mass="15293">MRLSDFCYSIPSKPYQILHKETQITGDYPVVSQSKNLIDGYSNERDKIFSDVPVIIFGDHTRVIKLIDFEFVVGADGTKLLKPIKANPQYVELALKALTINMIDRGYSRHFQFIKDLPIPLPPLSEQQAIVEKL</sequence>
<organism evidence="5 6">
    <name type="scientific">Kingella pumchi</name>
    <dbReference type="NCBI Taxonomy" id="2779506"/>
    <lineage>
        <taxon>Bacteria</taxon>
        <taxon>Pseudomonadati</taxon>
        <taxon>Pseudomonadota</taxon>
        <taxon>Betaproteobacteria</taxon>
        <taxon>Neisseriales</taxon>
        <taxon>Neisseriaceae</taxon>
        <taxon>Kingella</taxon>
    </lineage>
</organism>
<dbReference type="GO" id="GO:0004519">
    <property type="term" value="F:endonuclease activity"/>
    <property type="evidence" value="ECO:0007669"/>
    <property type="project" value="UniProtKB-KW"/>
</dbReference>
<reference evidence="5 6" key="1">
    <citation type="submission" date="2022-02" db="EMBL/GenBank/DDBJ databases">
        <title>Genome sequence data of Kingella unionensis sp. nov. strain CICC 24913 (CCUG 75125).</title>
        <authorList>
            <person name="Xiao M."/>
        </authorList>
    </citation>
    <scope>NUCLEOTIDE SEQUENCE [LARGE SCALE GENOMIC DNA]</scope>
    <source>
        <strain evidence="5 6">CICC 24913</strain>
    </source>
</reference>
<dbReference type="Gene3D" id="3.90.220.20">
    <property type="entry name" value="DNA methylase specificity domains"/>
    <property type="match status" value="1"/>
</dbReference>
<keyword evidence="5" id="KW-0378">Hydrolase</keyword>
<comment type="caution">
    <text evidence="5">The sequence shown here is derived from an EMBL/GenBank/DDBJ whole genome shotgun (WGS) entry which is preliminary data.</text>
</comment>
<evidence type="ECO:0000256" key="3">
    <source>
        <dbReference type="ARBA" id="ARBA00023125"/>
    </source>
</evidence>
<evidence type="ECO:0000256" key="2">
    <source>
        <dbReference type="ARBA" id="ARBA00022747"/>
    </source>
</evidence>
<dbReference type="SUPFAM" id="SSF116734">
    <property type="entry name" value="DNA methylase specificity domain"/>
    <property type="match status" value="1"/>
</dbReference>
<gene>
    <name evidence="5" type="ORF">MB824_10760</name>
</gene>